<gene>
    <name evidence="2" type="ORF">FCULG_00004601</name>
    <name evidence="3" type="ORF">HYE67_009673</name>
</gene>
<dbReference type="EMBL" id="PVEM01000001">
    <property type="protein sequence ID" value="PTD11800.1"/>
    <property type="molecule type" value="Genomic_DNA"/>
</dbReference>
<feature type="region of interest" description="Disordered" evidence="1">
    <location>
        <begin position="85"/>
        <end position="104"/>
    </location>
</feature>
<keyword evidence="4" id="KW-1185">Reference proteome</keyword>
<evidence type="ECO:0000313" key="2">
    <source>
        <dbReference type="EMBL" id="PTD11800.1"/>
    </source>
</evidence>
<dbReference type="AlphaFoldDB" id="A0A2T4H7L5"/>
<sequence length="104" mass="11098">MLDACTGQPWMPNAHLTHCTGYYGASTVRGGSGVVAIRAELRPSLTSHNSSPRIRVHRVRLGPPNPGVNDPTLAGLTSLSFRAQSGDGLLSPPSYRRWTTGMAQ</sequence>
<dbReference type="Proteomes" id="UP000663297">
    <property type="component" value="Chromosome 4"/>
</dbReference>
<reference evidence="2 4" key="1">
    <citation type="submission" date="2018-02" db="EMBL/GenBank/DDBJ databases">
        <title>Fusarium culmorum secondary metabolites in fungal-bacterial-plant interactions.</title>
        <authorList>
            <person name="Schmidt R."/>
        </authorList>
    </citation>
    <scope>NUCLEOTIDE SEQUENCE [LARGE SCALE GENOMIC DNA]</scope>
    <source>
        <strain evidence="2 4">PV</strain>
    </source>
</reference>
<evidence type="ECO:0000313" key="4">
    <source>
        <dbReference type="Proteomes" id="UP000241587"/>
    </source>
</evidence>
<evidence type="ECO:0000313" key="3">
    <source>
        <dbReference type="EMBL" id="QPC67442.1"/>
    </source>
</evidence>
<organism evidence="2 4">
    <name type="scientific">Fusarium culmorum</name>
    <dbReference type="NCBI Taxonomy" id="5516"/>
    <lineage>
        <taxon>Eukaryota</taxon>
        <taxon>Fungi</taxon>
        <taxon>Dikarya</taxon>
        <taxon>Ascomycota</taxon>
        <taxon>Pezizomycotina</taxon>
        <taxon>Sordariomycetes</taxon>
        <taxon>Hypocreomycetidae</taxon>
        <taxon>Hypocreales</taxon>
        <taxon>Nectriaceae</taxon>
        <taxon>Fusarium</taxon>
    </lineage>
</organism>
<proteinExistence type="predicted"/>
<dbReference type="Proteomes" id="UP000241587">
    <property type="component" value="Unassembled WGS sequence"/>
</dbReference>
<protein>
    <submittedName>
        <fullName evidence="2">Uncharacterized protein</fullName>
    </submittedName>
</protein>
<name>A0A2T4H7L5_FUSCU</name>
<accession>A0A2T4H7L5</accession>
<reference evidence="3" key="2">
    <citation type="submission" date="2020-11" db="EMBL/GenBank/DDBJ databases">
        <title>The chromosome-scale genome resource for two endophytic Fusarium species: F. culmorum and F. pseudograminearum.</title>
        <authorList>
            <person name="Yuan Z."/>
        </authorList>
    </citation>
    <scope>NUCLEOTIDE SEQUENCE</scope>
    <source>
        <strain evidence="3">Class2-1B</strain>
    </source>
</reference>
<dbReference type="EMBL" id="CP064750">
    <property type="protein sequence ID" value="QPC67442.1"/>
    <property type="molecule type" value="Genomic_DNA"/>
</dbReference>
<evidence type="ECO:0000256" key="1">
    <source>
        <dbReference type="SAM" id="MobiDB-lite"/>
    </source>
</evidence>